<evidence type="ECO:0000313" key="3">
    <source>
        <dbReference type="Proteomes" id="UP001376459"/>
    </source>
</evidence>
<reference evidence="2 3" key="1">
    <citation type="submission" date="2024-03" db="EMBL/GenBank/DDBJ databases">
        <title>Novel Streptomyces species of biotechnological and ecological value are a feature of Machair soil.</title>
        <authorList>
            <person name="Prole J.R."/>
            <person name="Goodfellow M."/>
            <person name="Allenby N."/>
            <person name="Ward A.C."/>
        </authorList>
    </citation>
    <scope>NUCLEOTIDE SEQUENCE [LARGE SCALE GENOMIC DNA]</scope>
    <source>
        <strain evidence="2 3">MS1.AVA.1</strain>
    </source>
</reference>
<dbReference type="EMBL" id="JBBKAK010000001">
    <property type="protein sequence ID" value="MEJ8672682.1"/>
    <property type="molecule type" value="Genomic_DNA"/>
</dbReference>
<dbReference type="PANTHER" id="PTHR45398:SF1">
    <property type="entry name" value="ENZYME, PUTATIVE (JCVI)-RELATED"/>
    <property type="match status" value="1"/>
</dbReference>
<name>A0ABU8UVQ7_9ACTN</name>
<organism evidence="2 3">
    <name type="scientific">Streptomyces machairae</name>
    <dbReference type="NCBI Taxonomy" id="3134109"/>
    <lineage>
        <taxon>Bacteria</taxon>
        <taxon>Bacillati</taxon>
        <taxon>Actinomycetota</taxon>
        <taxon>Actinomycetes</taxon>
        <taxon>Kitasatosporales</taxon>
        <taxon>Streptomycetaceae</taxon>
        <taxon>Streptomyces</taxon>
    </lineage>
</organism>
<dbReference type="InterPro" id="IPR001242">
    <property type="entry name" value="Condensation_dom"/>
</dbReference>
<feature type="domain" description="Condensation" evidence="1">
    <location>
        <begin position="4"/>
        <end position="432"/>
    </location>
</feature>
<dbReference type="InterPro" id="IPR023213">
    <property type="entry name" value="CAT-like_dom_sf"/>
</dbReference>
<dbReference type="CDD" id="cd19531">
    <property type="entry name" value="LCL_NRPS-like"/>
    <property type="match status" value="1"/>
</dbReference>
<dbReference type="Gene3D" id="3.30.559.10">
    <property type="entry name" value="Chloramphenicol acetyltransferase-like domain"/>
    <property type="match status" value="1"/>
</dbReference>
<gene>
    <name evidence="2" type="ORF">WKI71_43175</name>
</gene>
<comment type="caution">
    <text evidence="2">The sequence shown here is derived from an EMBL/GenBank/DDBJ whole genome shotgun (WGS) entry which is preliminary data.</text>
</comment>
<protein>
    <submittedName>
        <fullName evidence="2">Condensation domain-containing protein</fullName>
    </submittedName>
</protein>
<dbReference type="PANTHER" id="PTHR45398">
    <property type="match status" value="1"/>
</dbReference>
<evidence type="ECO:0000259" key="1">
    <source>
        <dbReference type="Pfam" id="PF00668"/>
    </source>
</evidence>
<evidence type="ECO:0000313" key="2">
    <source>
        <dbReference type="EMBL" id="MEJ8672682.1"/>
    </source>
</evidence>
<proteinExistence type="predicted"/>
<dbReference type="Pfam" id="PF00668">
    <property type="entry name" value="Condensation"/>
    <property type="match status" value="1"/>
</dbReference>
<dbReference type="Gene3D" id="3.30.559.30">
    <property type="entry name" value="Nonribosomal peptide synthetase, condensation domain"/>
    <property type="match status" value="1"/>
</dbReference>
<accession>A0ABU8UVQ7</accession>
<keyword evidence="3" id="KW-1185">Reference proteome</keyword>
<sequence>MTDDRAVSRAQQRLWILDRLGPGSAAYIVPLIHRIDGDLDVALLERSLTEVVRRHEVLRTVYRLRSRALRQVVRPAELVRIPVLDISDHENPQAEAERLTATEARRPFDLGADSMIRPLPLRLAPGRHWLCLTLHHIACDGWSLHILHSELSACYRSWHAGTAPELPPLREQYADFAEEQAAQLGGPSLQPASDYWRKRLADVPASVTIPPDLPRPSTRSFAGGHVRFAVERSVGTRINALARACRATPFTVFLAAFAALVRLRGGGSEAVIGTPVTNRQRESHQRLIGMFVNTAVLRLEVPEGVTFQELVHRARDESRKAIVHQALPFEMLVEELNPVRDPAFNPLFQLMLGYQEGELPGLVLPGCETTADYGDTSTAKLDVSLSITHAAGHYSGRLEYSSDLFKAASAHCLAEQFQALLASATADPLQSLG</sequence>
<dbReference type="Proteomes" id="UP001376459">
    <property type="component" value="Unassembled WGS sequence"/>
</dbReference>
<dbReference type="SUPFAM" id="SSF52777">
    <property type="entry name" value="CoA-dependent acyltransferases"/>
    <property type="match status" value="2"/>
</dbReference>